<keyword evidence="3" id="KW-0808">Transferase</keyword>
<feature type="domain" description="Tetrapyrrole methylase" evidence="2">
    <location>
        <begin position="63"/>
        <end position="184"/>
    </location>
</feature>
<dbReference type="Gene3D" id="3.40.1010.10">
    <property type="entry name" value="Cobalt-precorrin-4 Transmethylase, Domain 1"/>
    <property type="match status" value="1"/>
</dbReference>
<evidence type="ECO:0000313" key="3">
    <source>
        <dbReference type="EMBL" id="MCY1004067.1"/>
    </source>
</evidence>
<proteinExistence type="predicted"/>
<feature type="region of interest" description="Disordered" evidence="1">
    <location>
        <begin position="748"/>
        <end position="771"/>
    </location>
</feature>
<dbReference type="CDD" id="cd19916">
    <property type="entry name" value="OphMA_like"/>
    <property type="match status" value="1"/>
</dbReference>
<dbReference type="InterPro" id="IPR035996">
    <property type="entry name" value="4pyrrol_Methylase_sf"/>
</dbReference>
<evidence type="ECO:0000259" key="2">
    <source>
        <dbReference type="Pfam" id="PF00590"/>
    </source>
</evidence>
<dbReference type="AlphaFoldDB" id="A0A9X3EHC8"/>
<feature type="compositionally biased region" description="Gly residues" evidence="1">
    <location>
        <begin position="748"/>
        <end position="759"/>
    </location>
</feature>
<gene>
    <name evidence="3" type="ORF">OV079_00470</name>
</gene>
<protein>
    <submittedName>
        <fullName evidence="3">SAM-dependent methyltransferase</fullName>
    </submittedName>
</protein>
<dbReference type="SUPFAM" id="SSF53790">
    <property type="entry name" value="Tetrapyrrole methylase"/>
    <property type="match status" value="1"/>
</dbReference>
<accession>A0A9X3EHC8</accession>
<name>A0A9X3EHC8_9BACT</name>
<dbReference type="Pfam" id="PF00590">
    <property type="entry name" value="TP_methylase"/>
    <property type="match status" value="1"/>
</dbReference>
<reference evidence="3" key="1">
    <citation type="submission" date="2022-11" db="EMBL/GenBank/DDBJ databases">
        <title>Minimal conservation of predation-associated metabolite biosynthetic gene clusters underscores biosynthetic potential of Myxococcota including descriptions for ten novel species: Archangium lansinium sp. nov., Myxococcus landrumus sp. nov., Nannocystis bai.</title>
        <authorList>
            <person name="Ahearne A."/>
            <person name="Stevens C."/>
            <person name="Phillips K."/>
        </authorList>
    </citation>
    <scope>NUCLEOTIDE SEQUENCE</scope>
    <source>
        <strain evidence="3">Na p29</strain>
    </source>
</reference>
<dbReference type="InterPro" id="IPR000878">
    <property type="entry name" value="4pyrrol_Mease"/>
</dbReference>
<evidence type="ECO:0000313" key="4">
    <source>
        <dbReference type="Proteomes" id="UP001150924"/>
    </source>
</evidence>
<organism evidence="3 4">
    <name type="scientific">Nannocystis pusilla</name>
    <dbReference type="NCBI Taxonomy" id="889268"/>
    <lineage>
        <taxon>Bacteria</taxon>
        <taxon>Pseudomonadati</taxon>
        <taxon>Myxococcota</taxon>
        <taxon>Polyangia</taxon>
        <taxon>Nannocystales</taxon>
        <taxon>Nannocystaceae</taxon>
        <taxon>Nannocystis</taxon>
    </lineage>
</organism>
<dbReference type="Proteomes" id="UP001150924">
    <property type="component" value="Unassembled WGS sequence"/>
</dbReference>
<dbReference type="InterPro" id="IPR014777">
    <property type="entry name" value="4pyrrole_Mease_sub1"/>
</dbReference>
<dbReference type="EMBL" id="JAPNKE010000002">
    <property type="protein sequence ID" value="MCY1004067.1"/>
    <property type="molecule type" value="Genomic_DNA"/>
</dbReference>
<dbReference type="GO" id="GO:0032259">
    <property type="term" value="P:methylation"/>
    <property type="evidence" value="ECO:0007669"/>
    <property type="project" value="UniProtKB-KW"/>
</dbReference>
<evidence type="ECO:0000256" key="1">
    <source>
        <dbReference type="SAM" id="MobiDB-lite"/>
    </source>
</evidence>
<keyword evidence="3" id="KW-0489">Methyltransferase</keyword>
<keyword evidence="4" id="KW-1185">Reference proteome</keyword>
<sequence length="799" mass="86192">MTASRPTPPGYPDPEAHRRRWRRLAWEIAARAAHITDDAQAILPPQQPGVLEILGSGIEAVGFTRADEARIRAADHVFFCVADPATKVWLLTERPDAYDLYVLYDDGKRRYVTYMQMAEAMLHPVRQGKRVAAVFYGHPGIFVLATHRAVQIARREGHRAEMRPAVSALDTLCADLGVDPSQPGMQMYEATDMLIRGRRPDVGLHLVLWQVGLIGELGYRRQGYLNSNFSVLLDYLEALYGAEHPVVNYVGSRYPGVDPVIDRLTIAALRDPATQNWVTGISTFYLPPRRAVPADPAMLARLGLLRPGQPTRDTTEALRVIDRYGPRERRAFFDFETFDVPQSYAWQPDTAAARFVLDLCESESLRDGYRTDPAAALAAWGGGLSARERDLLAKRDPGGIQVAAKGMRSTGEPENRRLLECLLNRKTRTASLLAAVKRAAAGQARAAAEAWSRREGVAADWGAVAADLQCMLRRSLAAWSGLYLIRGVETSLSIHGRVGAAVTRVDLDGRRLSEVRFDKGVLRWAASAGNPCSGYLQPDLTPQGKRRWVGLLWPPNATPGSEHKVVALEHVPRPRLPVSALVGDYVGRDAAGKPCEVSVVPTPTGAIAVEVNGVATDRPVTVASDHFRVGDMVVPLSARIQRAWPAPHFQGACRLLVQQGATAELVTMDISAAGLVIDGQAVAARVEGFDLVWTGPSSLAEGRVTLTLDPVTLRPLIHGHATSRGGVSAALRGMGVIDEDAARALLGGSPGSAFPGGPGATSSRSWSEPAPRGALPLGGLRACFDQSGPCAADPGSPAR</sequence>
<dbReference type="GO" id="GO:0008168">
    <property type="term" value="F:methyltransferase activity"/>
    <property type="evidence" value="ECO:0007669"/>
    <property type="project" value="UniProtKB-KW"/>
</dbReference>
<comment type="caution">
    <text evidence="3">The sequence shown here is derived from an EMBL/GenBank/DDBJ whole genome shotgun (WGS) entry which is preliminary data.</text>
</comment>
<dbReference type="RefSeq" id="WP_267765594.1">
    <property type="nucleotide sequence ID" value="NZ_JAPNKE010000002.1"/>
</dbReference>